<reference evidence="3 4" key="1">
    <citation type="submission" date="2015-03" db="EMBL/GenBank/DDBJ databases">
        <title>Genome sequencing of Methylobacterium tarhaniae DSM 25844.</title>
        <authorList>
            <person name="Chaudhry V."/>
            <person name="Patil P.B."/>
        </authorList>
    </citation>
    <scope>NUCLEOTIDE SEQUENCE [LARGE SCALE GENOMIC DNA]</scope>
    <source>
        <strain evidence="3 4">DSM 25844</strain>
    </source>
</reference>
<feature type="chain" id="PRO_5005281346" description="Lipoprotein" evidence="2">
    <location>
        <begin position="24"/>
        <end position="97"/>
    </location>
</feature>
<dbReference type="EMBL" id="LABZ01000155">
    <property type="protein sequence ID" value="KMO36039.1"/>
    <property type="molecule type" value="Genomic_DNA"/>
</dbReference>
<dbReference type="PATRIC" id="fig|1187852.3.peg.1722"/>
<keyword evidence="2" id="KW-0732">Signal</keyword>
<name>A0A0J6SQU0_9HYPH</name>
<accession>A0A0J6SQU0</accession>
<protein>
    <recommendedName>
        <fullName evidence="5">Lipoprotein</fullName>
    </recommendedName>
</protein>
<evidence type="ECO:0008006" key="5">
    <source>
        <dbReference type="Google" id="ProtNLM"/>
    </source>
</evidence>
<evidence type="ECO:0000256" key="1">
    <source>
        <dbReference type="SAM" id="MobiDB-lite"/>
    </source>
</evidence>
<feature type="compositionally biased region" description="Low complexity" evidence="1">
    <location>
        <begin position="59"/>
        <end position="73"/>
    </location>
</feature>
<gene>
    <name evidence="3" type="ORF">VQ03_21250</name>
</gene>
<sequence length="97" mass="10090">MRAVIAAALLGTACAGTGTGALAQGLGEVPVQRDLRRERRLERRLQQDRPPAVDPNVSPDNPDGVVGFDGPPGLFDDNDVEDSGPMAPGSPADIDDD</sequence>
<proteinExistence type="predicted"/>
<feature type="signal peptide" evidence="2">
    <location>
        <begin position="1"/>
        <end position="23"/>
    </location>
</feature>
<dbReference type="AlphaFoldDB" id="A0A0J6SQU0"/>
<dbReference type="Proteomes" id="UP000036449">
    <property type="component" value="Unassembled WGS sequence"/>
</dbReference>
<evidence type="ECO:0000313" key="3">
    <source>
        <dbReference type="EMBL" id="KMO36039.1"/>
    </source>
</evidence>
<evidence type="ECO:0000313" key="4">
    <source>
        <dbReference type="Proteomes" id="UP000036449"/>
    </source>
</evidence>
<feature type="region of interest" description="Disordered" evidence="1">
    <location>
        <begin position="40"/>
        <end position="97"/>
    </location>
</feature>
<keyword evidence="4" id="KW-1185">Reference proteome</keyword>
<organism evidence="3 4">
    <name type="scientific">Methylobacterium tarhaniae</name>
    <dbReference type="NCBI Taxonomy" id="1187852"/>
    <lineage>
        <taxon>Bacteria</taxon>
        <taxon>Pseudomonadati</taxon>
        <taxon>Pseudomonadota</taxon>
        <taxon>Alphaproteobacteria</taxon>
        <taxon>Hyphomicrobiales</taxon>
        <taxon>Methylobacteriaceae</taxon>
        <taxon>Methylobacterium</taxon>
    </lineage>
</organism>
<evidence type="ECO:0000256" key="2">
    <source>
        <dbReference type="SAM" id="SignalP"/>
    </source>
</evidence>
<comment type="caution">
    <text evidence="3">The sequence shown here is derived from an EMBL/GenBank/DDBJ whole genome shotgun (WGS) entry which is preliminary data.</text>
</comment>
<dbReference type="RefSeq" id="WP_048452892.1">
    <property type="nucleotide sequence ID" value="NZ_JBNNPJ010000018.1"/>
</dbReference>